<keyword evidence="2" id="KW-1185">Reference proteome</keyword>
<proteinExistence type="predicted"/>
<comment type="caution">
    <text evidence="1">The sequence shown here is derived from an EMBL/GenBank/DDBJ whole genome shotgun (WGS) entry which is preliminary data.</text>
</comment>
<dbReference type="Proteomes" id="UP001055072">
    <property type="component" value="Unassembled WGS sequence"/>
</dbReference>
<sequence length="2479" mass="260878">MSSTQPMEQINRSRISVAEPEASLIGNAALPAIAPLPSPSLSHHSRFEEGPFSDEYAVGGTPALGIQQETQPARTTGSVQAPPSESAPAPTEAVAAAAAAIPWYRFYRKPGWYKSRTFLISQGIIAVLGIVILFVLLFPVVKAIAQHVVNVSVLNIDKAQIISPTNTSFQLSMQGVVTHTGIIPAKIAFTKPVNVSWKINGNEIPLGTITLSPLDSKHKRATIDQNTTFQIMDEDAFGQFTKTMITQPNFTWHLHSDGLKVNALKFPTANGIRFDKDVTLNGINSFNGNVRLLDFELPNDVPGGGITFKATTGLNNTSPFDVDLGTVVFDLSYNDTFLGSGTGTNSKISPGAVNITLDGVLVPHNDSSDELASLSKLFTAYLNGDTSPVVATGKSVLLPPNNQSISWLTEGVTALSLNVPFKNPTTDGPLGPIKSISIGDIALEFNASDPWSPLATTRSVQAFMQLPFGFGLAIAEIQNSFNISLDGVTVAGLSTPLGSSTSNIKVLSPMDTEGTIDISFVDTALEVPDSSHGVFSQFTTDLTDLSQEDFQLVGHARAVANLSIGQLTFDPINFNVTSKLDGLRGLKGATVINSVDVVGGTSEAILLGINVSIHNPSNLKLSTGDLSLQLFRDSGVLGTTLLPNLTLQMGGNDVQAHGFFAANESPEGSQTLNDFVGGKDVNLTINGYNQSTNVSSLGEAFQSLALSAALPGLKTQLLAGTALKVLNSTGHDNNVSHVTVDLVNPFTAGLKVTQVLSTVKSHGINLGSIDQAVTFDAAGHKTSTSPQFDFTLNLDPPSIFSVTRKLATLAGLSTEQLDGIVALGGYQYLATTDDDDPGNSSTSQSVDSTLNKRDTNMYTNFTLPDFISKAFKQLRADVELTSLVSIGDYNTKLEYKQSDVPVQTDESLNLLLPILAKPIVQKIVDGAALGISSVLISNPQENSFGTKLTGNITSAGPFDAKISFGTGLTISWNGQALGSIKMPEVRLAADEGAQLDITADFSVSDVTHLTDFTRVLLTEESFEWEITGDNLTISALGIDVPGISLTTKKVELLGMNGLKNGVVIDSFDLPSNAKEGGIALTLNTSVANPSQVGIELSSIGFQNFFQSTNIGPASSMGGFTLAPQSTVSLPLIGRLIPQDDAQSLADVSTIFNAFIHGQDSNVTVIGDSAGPSGVTWLNEGIKSLQIETVLPNQGKLDIIKSVDLNQLQLLFSVDDAYAPPTSSNDATAAFTIPFAFPIDIVALEQNITAGYKGTQFAELRIPKGPSKTDVQARVIHLTFNSAPFAVFDDQHSTFQQFLADTTLNEEETFSLSGVASTDASTAVGTLSLQDIEFSVHTTIKGLQGLNAKQTTVSDLDVNHGFSDFLLITVQTQLFNPSNLTIGTGSVNFELQFQDTTIGAAIINNAIILPGSSNYSTDVHYQPEGSAVAVGQKLLENYLQGVDSSTTIVGTTNTTPVDSLKLALSELTLHDVIIPALHQNLITSTSLTFPTDIVQTGIAQSTFTLSNPFTASVNIQEVTASVTYQGISLGAIDHQTLTFHADGHTNATSQSLPFDFNLQPETIIELLLKRSQQTGVDLGPLPDLFQIVLNNPSVKTNINTSVDLNNSTCVSGRQFDVNDAILRDLKGLQVDLGVESSVSLDDFATDLTFNQSGVPAVTDRTALYLIGAVAPPIVQSLVDQAALTFTEANITNLANDGIDLNLVGSLTGTGPLDAEITFVEPVKVNWEGQDIATIALPPVCAGANDGVPDYRPSCHLSITNQDGPSFTWVISTDKLRVTALGTIFDNVSLTKNVTLKAFNGIPGVTISNFQLPSDDPAGGIHIETDSSIPSPAQLGIDLGTVTFNAFFEDVLVGPLSGEHLVLPPQSTIAEHLSGRIVPQFGSDLDTIGVLFSRFLAGDNQTLTVKGDSVNPGNGDVPWLSTAFKTLELSVILPGQTFQIIESITINDLELNITSQDEAFAPVTSSHHTLATYKNPFGFSLQVVQSGENITLSYDGSDIATLDLPVTDAAGGVSTGNIADLELSFTNQRLTSINNGAFKSFFAAVTDTSSVTFGLKGAANVIAKTTIGNVPISGIPFDVQSVLKGINKLDGTAQLSNVAITGSGGDGGNQFIKTPLTTGLQNPSNISLQTNDIALPVFTKGTQLGRAVIDPFDLVPGENTVPTIFEYMPNDANDTASQAFVTEFVTTGDTIDLTIQGDANSSPYESLGPALEGIKISTSLKGLNFPNLITHVNVFITLDTLIDNLVSVNFDVANPLDADLDIKFVQSDSGVNGEVFAHFGQAFDNFVVPAKGTANSGTFGNVLLTQGALASLAIIPLGYLDISAAQTVQIGVGGYELPWMQIRQDHVPTTYSLSLSISEMKSKLSSISASRAGHALASSPVANATSAASAALSDASQAVSIAESAFSSGVFELTPKGGSVVSHLTSEVGGLLHPTPSPVTTSSPAAQAKEEPKQNPATPASSTPLAISSDVATTSFSGSSS</sequence>
<evidence type="ECO:0000313" key="1">
    <source>
        <dbReference type="EMBL" id="KAI0089677.1"/>
    </source>
</evidence>
<name>A0ACB8U5K9_9APHY</name>
<evidence type="ECO:0000313" key="2">
    <source>
        <dbReference type="Proteomes" id="UP001055072"/>
    </source>
</evidence>
<reference evidence="1" key="1">
    <citation type="journal article" date="2021" name="Environ. Microbiol.">
        <title>Gene family expansions and transcriptome signatures uncover fungal adaptations to wood decay.</title>
        <authorList>
            <person name="Hage H."/>
            <person name="Miyauchi S."/>
            <person name="Viragh M."/>
            <person name="Drula E."/>
            <person name="Min B."/>
            <person name="Chaduli D."/>
            <person name="Navarro D."/>
            <person name="Favel A."/>
            <person name="Norest M."/>
            <person name="Lesage-Meessen L."/>
            <person name="Balint B."/>
            <person name="Merenyi Z."/>
            <person name="de Eugenio L."/>
            <person name="Morin E."/>
            <person name="Martinez A.T."/>
            <person name="Baldrian P."/>
            <person name="Stursova M."/>
            <person name="Martinez M.J."/>
            <person name="Novotny C."/>
            <person name="Magnuson J.K."/>
            <person name="Spatafora J.W."/>
            <person name="Maurice S."/>
            <person name="Pangilinan J."/>
            <person name="Andreopoulos W."/>
            <person name="LaButti K."/>
            <person name="Hundley H."/>
            <person name="Na H."/>
            <person name="Kuo A."/>
            <person name="Barry K."/>
            <person name="Lipzen A."/>
            <person name="Henrissat B."/>
            <person name="Riley R."/>
            <person name="Ahrendt S."/>
            <person name="Nagy L.G."/>
            <person name="Grigoriev I.V."/>
            <person name="Martin F."/>
            <person name="Rosso M.N."/>
        </authorList>
    </citation>
    <scope>NUCLEOTIDE SEQUENCE</scope>
    <source>
        <strain evidence="1">CBS 384.51</strain>
    </source>
</reference>
<gene>
    <name evidence="1" type="ORF">BDY19DRAFT_943712</name>
</gene>
<accession>A0ACB8U5K9</accession>
<dbReference type="EMBL" id="MU274910">
    <property type="protein sequence ID" value="KAI0089677.1"/>
    <property type="molecule type" value="Genomic_DNA"/>
</dbReference>
<organism evidence="1 2">
    <name type="scientific">Irpex rosettiformis</name>
    <dbReference type="NCBI Taxonomy" id="378272"/>
    <lineage>
        <taxon>Eukaryota</taxon>
        <taxon>Fungi</taxon>
        <taxon>Dikarya</taxon>
        <taxon>Basidiomycota</taxon>
        <taxon>Agaricomycotina</taxon>
        <taxon>Agaricomycetes</taxon>
        <taxon>Polyporales</taxon>
        <taxon>Irpicaceae</taxon>
        <taxon>Irpex</taxon>
    </lineage>
</organism>
<protein>
    <submittedName>
        <fullName evidence="1">Uncharacterized protein</fullName>
    </submittedName>
</protein>